<dbReference type="RefSeq" id="WP_200670568.1">
    <property type="nucleotide sequence ID" value="NZ_JACWCW010000009.1"/>
</dbReference>
<organism evidence="1 2">
    <name type="scientific">Methylorubrum rhodesianum</name>
    <dbReference type="NCBI Taxonomy" id="29427"/>
    <lineage>
        <taxon>Bacteria</taxon>
        <taxon>Pseudomonadati</taxon>
        <taxon>Pseudomonadota</taxon>
        <taxon>Alphaproteobacteria</taxon>
        <taxon>Hyphomicrobiales</taxon>
        <taxon>Methylobacteriaceae</taxon>
        <taxon>Methylorubrum</taxon>
    </lineage>
</organism>
<sequence>MTARPASSYEEAVRLGRLDPAASAYGAHLRRKGVLRALPDPNTGQFSKNPLHDWASHGADAFRYLAVALQEPSAPLKIGGASGRRRGGWMGA</sequence>
<evidence type="ECO:0000313" key="2">
    <source>
        <dbReference type="Proteomes" id="UP001404845"/>
    </source>
</evidence>
<dbReference type="EMBL" id="JAQYXL010000001">
    <property type="protein sequence ID" value="MEN3231455.1"/>
    <property type="molecule type" value="Genomic_DNA"/>
</dbReference>
<accession>A0ABU9ZKC8</accession>
<gene>
    <name evidence="1" type="ORF">PUR21_28145</name>
</gene>
<proteinExistence type="predicted"/>
<protein>
    <submittedName>
        <fullName evidence="1">Uncharacterized protein</fullName>
    </submittedName>
</protein>
<dbReference type="Proteomes" id="UP001404845">
    <property type="component" value="Unassembled WGS sequence"/>
</dbReference>
<reference evidence="1 2" key="1">
    <citation type="journal article" date="2023" name="PLoS ONE">
        <title>Complete genome assembly of Hawai'i environmental nontuberculous mycobacteria reveals unexpected co-isolation with methylobacteria.</title>
        <authorList>
            <person name="Hendrix J."/>
            <person name="Epperson L.E."/>
            <person name="Tong E.I."/>
            <person name="Chan Y.L."/>
            <person name="Hasan N.A."/>
            <person name="Dawrs S.N."/>
            <person name="Norton G.J."/>
            <person name="Virdi R."/>
            <person name="Crooks J.L."/>
            <person name="Chan E.D."/>
            <person name="Honda J.R."/>
            <person name="Strong M."/>
        </authorList>
    </citation>
    <scope>NUCLEOTIDE SEQUENCE [LARGE SCALE GENOMIC DNA]</scope>
    <source>
        <strain evidence="1 2">NJH_HI01</strain>
    </source>
</reference>
<comment type="caution">
    <text evidence="1">The sequence shown here is derived from an EMBL/GenBank/DDBJ whole genome shotgun (WGS) entry which is preliminary data.</text>
</comment>
<evidence type="ECO:0000313" key="1">
    <source>
        <dbReference type="EMBL" id="MEN3231455.1"/>
    </source>
</evidence>
<name>A0ABU9ZKC8_9HYPH</name>
<keyword evidence="2" id="KW-1185">Reference proteome</keyword>